<reference evidence="3" key="1">
    <citation type="submission" date="2013-08" db="EMBL/GenBank/DDBJ databases">
        <authorList>
            <person name="Durkin A.S."/>
            <person name="Haft D.R."/>
            <person name="McCorrison J."/>
            <person name="Torralba M."/>
            <person name="Gillis M."/>
            <person name="Haft D.H."/>
            <person name="Methe B."/>
            <person name="Sutton G."/>
            <person name="Nelson K.E."/>
        </authorList>
    </citation>
    <scope>NUCLEOTIDE SEQUENCE [LARGE SCALE GENOMIC DNA]</scope>
    <source>
        <strain evidence="3">F0233</strain>
    </source>
</reference>
<dbReference type="PANTHER" id="PTHR21240">
    <property type="entry name" value="2-AMINO-3-CARBOXYLMUCONATE-6-SEMIALDEHYDE DECARBOXYLASE"/>
    <property type="match status" value="1"/>
</dbReference>
<dbReference type="InterPro" id="IPR032465">
    <property type="entry name" value="ACMSD"/>
</dbReference>
<evidence type="ECO:0000259" key="2">
    <source>
        <dbReference type="Pfam" id="PF04909"/>
    </source>
</evidence>
<protein>
    <submittedName>
        <fullName evidence="3">Amidohydrolase family protein</fullName>
    </submittedName>
</protein>
<comment type="caution">
    <text evidence="3">The sequence shown here is derived from an EMBL/GenBank/DDBJ whole genome shotgun (WGS) entry which is preliminary data.</text>
</comment>
<dbReference type="PANTHER" id="PTHR21240:SF19">
    <property type="entry name" value="CATALYTIC_ HYDROLASE"/>
    <property type="match status" value="1"/>
</dbReference>
<name>U2QDX4_9ACTN</name>
<dbReference type="GO" id="GO:0016787">
    <property type="term" value="F:hydrolase activity"/>
    <property type="evidence" value="ECO:0007669"/>
    <property type="project" value="UniProtKB-KW"/>
</dbReference>
<dbReference type="Proteomes" id="UP000017052">
    <property type="component" value="Unassembled WGS sequence"/>
</dbReference>
<evidence type="ECO:0000313" key="4">
    <source>
        <dbReference type="Proteomes" id="UP000017052"/>
    </source>
</evidence>
<proteinExistence type="predicted"/>
<feature type="domain" description="Amidohydrolase-related" evidence="2">
    <location>
        <begin position="95"/>
        <end position="307"/>
    </location>
</feature>
<evidence type="ECO:0000313" key="3">
    <source>
        <dbReference type="EMBL" id="ERK54626.1"/>
    </source>
</evidence>
<dbReference type="SUPFAM" id="SSF51556">
    <property type="entry name" value="Metallo-dependent hydrolases"/>
    <property type="match status" value="1"/>
</dbReference>
<accession>U2QDX4</accession>
<keyword evidence="4" id="KW-1185">Reference proteome</keyword>
<dbReference type="AlphaFoldDB" id="U2QDX4"/>
<dbReference type="InterPro" id="IPR032466">
    <property type="entry name" value="Metal_Hydrolase"/>
</dbReference>
<gene>
    <name evidence="3" type="ORF">HMPREF0682_2687</name>
</gene>
<keyword evidence="1" id="KW-0456">Lyase</keyword>
<dbReference type="InterPro" id="IPR006680">
    <property type="entry name" value="Amidohydro-rel"/>
</dbReference>
<dbReference type="EMBL" id="ACVN02000209">
    <property type="protein sequence ID" value="ERK54626.1"/>
    <property type="molecule type" value="Genomic_DNA"/>
</dbReference>
<dbReference type="Pfam" id="PF04909">
    <property type="entry name" value="Amidohydro_2"/>
    <property type="match status" value="1"/>
</dbReference>
<sequence length="312" mass="34529">MDVCALWLDRDSWRALIQRLAGFGPRYLTRFAPLMTRWAQADPALVIRLLDAGDLDRVVDVLVADLPVDLDPAQRAEQNQQEGITAEVLHGMAEVLPDGSTVNHRLLEASREVPGAQVWAGISLTADQPSTMLRLVEEGARGFTVSPFDEAISPCASACEWFFRTASEIGVPVWLHSGAHLRSDVAMDICSWQEFDRLAERWPDLTLVAGHGCWPWLREMVAVMQRHPQVYLEISTHRPARMPRPGSGFAPLIEFGGSTVAGQVLFGSGGPWVHRKPRHHVAAEVHELGLDPQVARAWLHDNATRLLQEGAA</sequence>
<dbReference type="GO" id="GO:0016831">
    <property type="term" value="F:carboxy-lyase activity"/>
    <property type="evidence" value="ECO:0007669"/>
    <property type="project" value="InterPro"/>
</dbReference>
<evidence type="ECO:0000256" key="1">
    <source>
        <dbReference type="ARBA" id="ARBA00023239"/>
    </source>
</evidence>
<dbReference type="Gene3D" id="3.20.20.140">
    <property type="entry name" value="Metal-dependent hydrolases"/>
    <property type="match status" value="1"/>
</dbReference>
<organism evidence="3 4">
    <name type="scientific">Propionibacterium acidifaciens F0233</name>
    <dbReference type="NCBI Taxonomy" id="553198"/>
    <lineage>
        <taxon>Bacteria</taxon>
        <taxon>Bacillati</taxon>
        <taxon>Actinomycetota</taxon>
        <taxon>Actinomycetes</taxon>
        <taxon>Propionibacteriales</taxon>
        <taxon>Propionibacteriaceae</taxon>
        <taxon>Propionibacterium</taxon>
    </lineage>
</organism>